<feature type="region of interest" description="Disordered" evidence="8">
    <location>
        <begin position="1066"/>
        <end position="1091"/>
    </location>
</feature>
<dbReference type="CDD" id="cd20612">
    <property type="entry name" value="CYP_LDS-like_C"/>
    <property type="match status" value="1"/>
</dbReference>
<keyword evidence="4" id="KW-0223">Dioxygenase</keyword>
<feature type="compositionally biased region" description="Low complexity" evidence="8">
    <location>
        <begin position="1073"/>
        <end position="1090"/>
    </location>
</feature>
<evidence type="ECO:0008006" key="11">
    <source>
        <dbReference type="Google" id="ProtNLM"/>
    </source>
</evidence>
<dbReference type="GO" id="GO:0004497">
    <property type="term" value="F:monooxygenase activity"/>
    <property type="evidence" value="ECO:0007669"/>
    <property type="project" value="InterPro"/>
</dbReference>
<dbReference type="GO" id="GO:0006979">
    <property type="term" value="P:response to oxidative stress"/>
    <property type="evidence" value="ECO:0007669"/>
    <property type="project" value="InterPro"/>
</dbReference>
<dbReference type="Pfam" id="PF00067">
    <property type="entry name" value="p450"/>
    <property type="match status" value="1"/>
</dbReference>
<dbReference type="SUPFAM" id="SSF48113">
    <property type="entry name" value="Heme-dependent peroxidases"/>
    <property type="match status" value="1"/>
</dbReference>
<dbReference type="InterPro" id="IPR034812">
    <property type="entry name" value="Ppo-like_N"/>
</dbReference>
<evidence type="ECO:0000313" key="10">
    <source>
        <dbReference type="Proteomes" id="UP000077521"/>
    </source>
</evidence>
<evidence type="ECO:0000256" key="6">
    <source>
        <dbReference type="ARBA" id="ARBA00023004"/>
    </source>
</evidence>
<dbReference type="InterPro" id="IPR036396">
    <property type="entry name" value="Cyt_P450_sf"/>
</dbReference>
<dbReference type="EMBL" id="LWDF02000969">
    <property type="protein sequence ID" value="KAE8241116.1"/>
    <property type="molecule type" value="Genomic_DNA"/>
</dbReference>
<accession>A0A177TSM7</accession>
<dbReference type="GO" id="GO:0016705">
    <property type="term" value="F:oxidoreductase activity, acting on paired donors, with incorporation or reduction of molecular oxygen"/>
    <property type="evidence" value="ECO:0007669"/>
    <property type="project" value="InterPro"/>
</dbReference>
<evidence type="ECO:0000256" key="4">
    <source>
        <dbReference type="ARBA" id="ARBA00022964"/>
    </source>
</evidence>
<dbReference type="Pfam" id="PF03098">
    <property type="entry name" value="An_peroxidase"/>
    <property type="match status" value="3"/>
</dbReference>
<dbReference type="GO" id="GO:0004601">
    <property type="term" value="F:peroxidase activity"/>
    <property type="evidence" value="ECO:0007669"/>
    <property type="project" value="InterPro"/>
</dbReference>
<dbReference type="PRINTS" id="PR00457">
    <property type="entry name" value="ANPEROXIDASE"/>
</dbReference>
<dbReference type="SUPFAM" id="SSF48264">
    <property type="entry name" value="Cytochrome P450"/>
    <property type="match status" value="1"/>
</dbReference>
<dbReference type="GO" id="GO:0020037">
    <property type="term" value="F:heme binding"/>
    <property type="evidence" value="ECO:0007669"/>
    <property type="project" value="InterPro"/>
</dbReference>
<evidence type="ECO:0000256" key="7">
    <source>
        <dbReference type="PIRSR" id="PIRSR619791-2"/>
    </source>
</evidence>
<dbReference type="AlphaFoldDB" id="A0A177TSM7"/>
<evidence type="ECO:0000256" key="2">
    <source>
        <dbReference type="ARBA" id="ARBA00022617"/>
    </source>
</evidence>
<reference evidence="9" key="1">
    <citation type="submission" date="2016-04" db="EMBL/GenBank/DDBJ databases">
        <authorList>
            <person name="Nguyen H.D."/>
            <person name="Samba Siva P."/>
            <person name="Cullis J."/>
            <person name="Levesque C.A."/>
            <person name="Hambleton S."/>
        </authorList>
    </citation>
    <scope>NUCLEOTIDE SEQUENCE</scope>
    <source>
        <strain evidence="9">DAOMC 236416</strain>
    </source>
</reference>
<protein>
    <recommendedName>
        <fullName evidence="11">Linoleate 8R-lipoxygenase</fullName>
    </recommendedName>
</protein>
<sequence>MPGAMSKLIGTIKRKPTRALDGLTDEQAAAPNKDVKRTSVMHDLSHLRGTDAIHMAEALKDLAAGEAMDDRKLYLENGVSMLQNLPPNSGLSQKLSDGFMTMLWRDLPHPPTMYVGPQNRYRSADGSGNNPHMPDLGKAGSPYSRSVPPMQPKAAAMPDPELVFDQLLRREGFKPHPSGLNRLFFSFATVVIHECFQTSRKNPWINETSSYVDLSTLYGNNAQEQATVRTFENGHIWPDVIASNRIMMMPPGVVAILLLFSRHHNHIAERLLEINECEKYVHDTSKLTDAQKKWQDEDIFQLSRNINVAFFASIVLRDYVSAILNTVRADSTWNLDLGKEIKEGHGARVERGGGNAVSCEFAVLYHWHAALSAADDKWMEDMFKAKYPEKSVDDIGLPEFVAVAHEHAAQLAATEPKQWAFGGLKRGPDGRFDDVELAELIKDAIEEPAHAFGARGTPASLKVVDILGQLQARNVFQVCSMNEFRKYLNLKPFDSFLEWNSDPLIAKAAEQLYVHIDNLELYPGLLAEETKPAMPGSGVCPGHTIGRGILDDAVSLVRSDRFLTHDLNISTLTSWGMSQLQPQGGAYGGMLPVILFRALPGAWFFNSTYCLLPFYTPPAVRKILHANKKDKLYNTDRPASDMALRGIHSFEACKQIFLDRDTYRVLYGHNILEVTNGSGFMIIYDDATRHDPLSKVIFEPFFGGNFEEEVKQYFVSHTRAQIAKCTMAFSKGTRRQIDVVRDIVNIVPITWLAQKYGIPLKTQETPHGLLSPAELLMVLLALFIYTSFPVMEHANWKLREAATEHAPTIRSLLEARLKVQGGISEKLTDWLAKGTAYEVSADADRLYNGLLESKRPIPELVAAMVGTMIPIAGNLTQQTALLVDLFLQPKYEEYKKRIIELANRDDEEAFKELEGFVYEGMRIQPVVLGLPRQAAKDVVIKDGDREVSVKAGNRLIVGTSKAHLDPKAFPDPEKLNPHRPRKDYILLGAGMHFCWGARLVGPAIAGMLKEIFKLPNIRRAPGRPGSFVRVTEDVAEGVSTSLYLDTFSRESPLPTSFRLEFDSNAPASEVAHPPSGVTPAPAGAPTVPTSLNGIYANGK</sequence>
<keyword evidence="3 7" id="KW-0479">Metal-binding</keyword>
<keyword evidence="2 7" id="KW-0349">Heme</keyword>
<dbReference type="GO" id="GO:0051213">
    <property type="term" value="F:dioxygenase activity"/>
    <property type="evidence" value="ECO:0007669"/>
    <property type="project" value="UniProtKB-KW"/>
</dbReference>
<dbReference type="InterPro" id="IPR010255">
    <property type="entry name" value="Haem_peroxidase_sf"/>
</dbReference>
<feature type="binding site" description="axial binding residue" evidence="7">
    <location>
        <position position="368"/>
    </location>
    <ligand>
        <name>heme b</name>
        <dbReference type="ChEBI" id="CHEBI:60344"/>
    </ligand>
    <ligandPart>
        <name>Fe</name>
        <dbReference type="ChEBI" id="CHEBI:18248"/>
    </ligandPart>
</feature>
<proteinExistence type="predicted"/>
<dbReference type="Proteomes" id="UP000077521">
    <property type="component" value="Unassembled WGS sequence"/>
</dbReference>
<dbReference type="GO" id="GO:0005506">
    <property type="term" value="F:iron ion binding"/>
    <property type="evidence" value="ECO:0007669"/>
    <property type="project" value="InterPro"/>
</dbReference>
<evidence type="ECO:0000256" key="8">
    <source>
        <dbReference type="SAM" id="MobiDB-lite"/>
    </source>
</evidence>
<comment type="caution">
    <text evidence="9">The sequence shown here is derived from an EMBL/GenBank/DDBJ whole genome shotgun (WGS) entry which is preliminary data.</text>
</comment>
<comment type="subunit">
    <text evidence="1">Homotetramer.</text>
</comment>
<evidence type="ECO:0000256" key="3">
    <source>
        <dbReference type="ARBA" id="ARBA00022723"/>
    </source>
</evidence>
<organism evidence="9 10">
    <name type="scientific">Tilletia indica</name>
    <dbReference type="NCBI Taxonomy" id="43049"/>
    <lineage>
        <taxon>Eukaryota</taxon>
        <taxon>Fungi</taxon>
        <taxon>Dikarya</taxon>
        <taxon>Basidiomycota</taxon>
        <taxon>Ustilaginomycotina</taxon>
        <taxon>Exobasidiomycetes</taxon>
        <taxon>Tilletiales</taxon>
        <taxon>Tilletiaceae</taxon>
        <taxon>Tilletia</taxon>
    </lineage>
</organism>
<dbReference type="Gene3D" id="1.10.640.10">
    <property type="entry name" value="Haem peroxidase domain superfamily, animal type"/>
    <property type="match status" value="1"/>
</dbReference>
<evidence type="ECO:0000256" key="1">
    <source>
        <dbReference type="ARBA" id="ARBA00011881"/>
    </source>
</evidence>
<dbReference type="InterPro" id="IPR050783">
    <property type="entry name" value="Oxylipin_biosynth_metab"/>
</dbReference>
<dbReference type="InterPro" id="IPR001128">
    <property type="entry name" value="Cyt_P450"/>
</dbReference>
<dbReference type="GO" id="GO:0006631">
    <property type="term" value="P:fatty acid metabolic process"/>
    <property type="evidence" value="ECO:0007669"/>
    <property type="project" value="UniProtKB-ARBA"/>
</dbReference>
<keyword evidence="10" id="KW-1185">Reference proteome</keyword>
<dbReference type="InterPro" id="IPR019791">
    <property type="entry name" value="Haem_peroxidase_animal"/>
</dbReference>
<name>A0A177TSM7_9BASI</name>
<dbReference type="PROSITE" id="PS50292">
    <property type="entry name" value="PEROXIDASE_3"/>
    <property type="match status" value="1"/>
</dbReference>
<keyword evidence="5" id="KW-0560">Oxidoreductase</keyword>
<dbReference type="PANTHER" id="PTHR11903">
    <property type="entry name" value="PROSTAGLANDIN G/H SYNTHASE"/>
    <property type="match status" value="1"/>
</dbReference>
<evidence type="ECO:0000313" key="9">
    <source>
        <dbReference type="EMBL" id="KAE8241116.1"/>
    </source>
</evidence>
<dbReference type="InterPro" id="IPR037120">
    <property type="entry name" value="Haem_peroxidase_sf_animal"/>
</dbReference>
<gene>
    <name evidence="9" type="ORF">A4X13_0g7554</name>
</gene>
<keyword evidence="6 7" id="KW-0408">Iron</keyword>
<dbReference type="Gene3D" id="1.10.630.10">
    <property type="entry name" value="Cytochrome P450"/>
    <property type="match status" value="1"/>
</dbReference>
<evidence type="ECO:0000256" key="5">
    <source>
        <dbReference type="ARBA" id="ARBA00023002"/>
    </source>
</evidence>
<dbReference type="CDD" id="cd09817">
    <property type="entry name" value="linoleate_diol_synthase_like"/>
    <property type="match status" value="1"/>
</dbReference>
<reference evidence="9" key="2">
    <citation type="journal article" date="2019" name="IMA Fungus">
        <title>Genome sequencing and comparison of five Tilletia species to identify candidate genes for the detection of regulated species infecting wheat.</title>
        <authorList>
            <person name="Nguyen H.D.T."/>
            <person name="Sultana T."/>
            <person name="Kesanakurti P."/>
            <person name="Hambleton S."/>
        </authorList>
    </citation>
    <scope>NUCLEOTIDE SEQUENCE</scope>
    <source>
        <strain evidence="9">DAOMC 236416</strain>
    </source>
</reference>
<dbReference type="PANTHER" id="PTHR11903:SF37">
    <property type="entry name" value="PSI-PRODUCING OXYGENASE A"/>
    <property type="match status" value="1"/>
</dbReference>